<name>A0ABZ2K8T6_9BACT</name>
<feature type="region of interest" description="Disordered" evidence="1">
    <location>
        <begin position="1"/>
        <end position="24"/>
    </location>
</feature>
<dbReference type="SMART" id="SM00393">
    <property type="entry name" value="R3H"/>
    <property type="match status" value="1"/>
</dbReference>
<dbReference type="InterPro" id="IPR034079">
    <property type="entry name" value="R3H_KhpB"/>
</dbReference>
<dbReference type="InterPro" id="IPR036867">
    <property type="entry name" value="R3H_dom_sf"/>
</dbReference>
<dbReference type="Pfam" id="PF01424">
    <property type="entry name" value="R3H"/>
    <property type="match status" value="1"/>
</dbReference>
<accession>A0ABZ2K8T6</accession>
<dbReference type="Gene3D" id="3.30.300.20">
    <property type="match status" value="1"/>
</dbReference>
<dbReference type="PANTHER" id="PTHR35800">
    <property type="entry name" value="PROTEIN JAG"/>
    <property type="match status" value="1"/>
</dbReference>
<organism evidence="3 4">
    <name type="scientific">Pendulispora brunnea</name>
    <dbReference type="NCBI Taxonomy" id="2905690"/>
    <lineage>
        <taxon>Bacteria</taxon>
        <taxon>Pseudomonadati</taxon>
        <taxon>Myxococcota</taxon>
        <taxon>Myxococcia</taxon>
        <taxon>Myxococcales</taxon>
        <taxon>Sorangiineae</taxon>
        <taxon>Pendulisporaceae</taxon>
        <taxon>Pendulispora</taxon>
    </lineage>
</organism>
<dbReference type="InterPro" id="IPR015946">
    <property type="entry name" value="KH_dom-like_a/b"/>
</dbReference>
<protein>
    <submittedName>
        <fullName evidence="3">KH domain-containing protein</fullName>
    </submittedName>
</protein>
<gene>
    <name evidence="3" type="ORF">LZC95_40835</name>
</gene>
<dbReference type="InterPro" id="IPR039247">
    <property type="entry name" value="KhpB"/>
</dbReference>
<evidence type="ECO:0000313" key="4">
    <source>
        <dbReference type="Proteomes" id="UP001379533"/>
    </source>
</evidence>
<dbReference type="Gene3D" id="3.30.1370.50">
    <property type="entry name" value="R3H-like domain"/>
    <property type="match status" value="1"/>
</dbReference>
<dbReference type="EMBL" id="CP089982">
    <property type="protein sequence ID" value="WXA92781.1"/>
    <property type="molecule type" value="Genomic_DNA"/>
</dbReference>
<reference evidence="3 4" key="1">
    <citation type="submission" date="2021-12" db="EMBL/GenBank/DDBJ databases">
        <title>Discovery of the Pendulisporaceae a myxobacterial family with distinct sporulation behavior and unique specialized metabolism.</title>
        <authorList>
            <person name="Garcia R."/>
            <person name="Popoff A."/>
            <person name="Bader C.D."/>
            <person name="Loehr J."/>
            <person name="Walesch S."/>
            <person name="Walt C."/>
            <person name="Boldt J."/>
            <person name="Bunk B."/>
            <person name="Haeckl F.J.F.P.J."/>
            <person name="Gunesch A.P."/>
            <person name="Birkelbach J."/>
            <person name="Nuebel U."/>
            <person name="Pietschmann T."/>
            <person name="Bach T."/>
            <person name="Mueller R."/>
        </authorList>
    </citation>
    <scope>NUCLEOTIDE SEQUENCE [LARGE SCALE GENOMIC DNA]</scope>
    <source>
        <strain evidence="3 4">MSr12523</strain>
    </source>
</reference>
<evidence type="ECO:0000256" key="1">
    <source>
        <dbReference type="SAM" id="MobiDB-lite"/>
    </source>
</evidence>
<sequence length="196" mass="21290">MSDVSNVSSPGEANVNGVENGVDDPQASRALNFVRTLMEKMLMNAEVNLAPDDGEGSADEIRLEIEGPDAGRVIGKRGAVLEAIQYLTTRVVHRPGEPRKHVAVDAEGYRARHEDQLAQMARRLGERVAAEGKIITFDPMSARDRRIVHMALKDVSGVRTESNGEGPDRRVQIIPASLPSTNIAAAVPRARPSRPR</sequence>
<dbReference type="RefSeq" id="WP_394843381.1">
    <property type="nucleotide sequence ID" value="NZ_CP089982.1"/>
</dbReference>
<feature type="compositionally biased region" description="Polar residues" evidence="1">
    <location>
        <begin position="1"/>
        <end position="11"/>
    </location>
</feature>
<evidence type="ECO:0000259" key="2">
    <source>
        <dbReference type="PROSITE" id="PS51061"/>
    </source>
</evidence>
<dbReference type="Pfam" id="PF13083">
    <property type="entry name" value="KH_KhpA-B"/>
    <property type="match status" value="1"/>
</dbReference>
<dbReference type="InterPro" id="IPR001374">
    <property type="entry name" value="R3H_dom"/>
</dbReference>
<keyword evidence="4" id="KW-1185">Reference proteome</keyword>
<dbReference type="Proteomes" id="UP001379533">
    <property type="component" value="Chromosome"/>
</dbReference>
<dbReference type="PANTHER" id="PTHR35800:SF1">
    <property type="entry name" value="RNA-BINDING PROTEIN KHPB"/>
    <property type="match status" value="1"/>
</dbReference>
<proteinExistence type="predicted"/>
<dbReference type="CDD" id="cd02414">
    <property type="entry name" value="KH-II_Jag"/>
    <property type="match status" value="1"/>
</dbReference>
<evidence type="ECO:0000313" key="3">
    <source>
        <dbReference type="EMBL" id="WXA92781.1"/>
    </source>
</evidence>
<dbReference type="InterPro" id="IPR038008">
    <property type="entry name" value="Jag_KH"/>
</dbReference>
<feature type="domain" description="R3H" evidence="2">
    <location>
        <begin position="111"/>
        <end position="177"/>
    </location>
</feature>
<dbReference type="SUPFAM" id="SSF82708">
    <property type="entry name" value="R3H domain"/>
    <property type="match status" value="1"/>
</dbReference>
<dbReference type="PROSITE" id="PS51061">
    <property type="entry name" value="R3H"/>
    <property type="match status" value="1"/>
</dbReference>
<dbReference type="CDD" id="cd02644">
    <property type="entry name" value="R3H_jag"/>
    <property type="match status" value="1"/>
</dbReference>